<evidence type="ECO:0000313" key="7">
    <source>
        <dbReference type="EMBL" id="MFD2548049.1"/>
    </source>
</evidence>
<proteinExistence type="predicted"/>
<feature type="domain" description="Glycosyl hydrolase family 92" evidence="5">
    <location>
        <begin position="281"/>
        <end position="745"/>
    </location>
</feature>
<evidence type="ECO:0000256" key="1">
    <source>
        <dbReference type="ARBA" id="ARBA00001913"/>
    </source>
</evidence>
<feature type="chain" id="PRO_5047030780" evidence="4">
    <location>
        <begin position="24"/>
        <end position="763"/>
    </location>
</feature>
<dbReference type="GO" id="GO:0016787">
    <property type="term" value="F:hydrolase activity"/>
    <property type="evidence" value="ECO:0007669"/>
    <property type="project" value="UniProtKB-KW"/>
</dbReference>
<keyword evidence="4" id="KW-0732">Signal</keyword>
<comment type="cofactor">
    <cofactor evidence="1">
        <name>Ca(2+)</name>
        <dbReference type="ChEBI" id="CHEBI:29108"/>
    </cofactor>
</comment>
<evidence type="ECO:0000259" key="5">
    <source>
        <dbReference type="Pfam" id="PF07971"/>
    </source>
</evidence>
<dbReference type="RefSeq" id="WP_380903432.1">
    <property type="nucleotide sequence ID" value="NZ_JBHUEG010000001.1"/>
</dbReference>
<evidence type="ECO:0000313" key="8">
    <source>
        <dbReference type="Proteomes" id="UP001597545"/>
    </source>
</evidence>
<dbReference type="NCBIfam" id="TIGR01180">
    <property type="entry name" value="aman2_put"/>
    <property type="match status" value="1"/>
</dbReference>
<dbReference type="EMBL" id="JBHULR010000004">
    <property type="protein sequence ID" value="MFD2548049.1"/>
    <property type="molecule type" value="Genomic_DNA"/>
</dbReference>
<dbReference type="Pfam" id="PF07971">
    <property type="entry name" value="Glyco_hydro_92"/>
    <property type="match status" value="1"/>
</dbReference>
<gene>
    <name evidence="7" type="ORF">ACFSR5_10380</name>
</gene>
<comment type="subunit">
    <text evidence="2">Monomer.</text>
</comment>
<evidence type="ECO:0000256" key="2">
    <source>
        <dbReference type="ARBA" id="ARBA00011245"/>
    </source>
</evidence>
<dbReference type="InterPro" id="IPR041371">
    <property type="entry name" value="GH92_N"/>
</dbReference>
<reference evidence="8" key="1">
    <citation type="journal article" date="2019" name="Int. J. Syst. Evol. Microbiol.">
        <title>The Global Catalogue of Microorganisms (GCM) 10K type strain sequencing project: providing services to taxonomists for standard genome sequencing and annotation.</title>
        <authorList>
            <consortium name="The Broad Institute Genomics Platform"/>
            <consortium name="The Broad Institute Genome Sequencing Center for Infectious Disease"/>
            <person name="Wu L."/>
            <person name="Ma J."/>
        </authorList>
    </citation>
    <scope>NUCLEOTIDE SEQUENCE [LARGE SCALE GENOMIC DNA]</scope>
    <source>
        <strain evidence="8">KCTC 42662</strain>
    </source>
</reference>
<feature type="signal peptide" evidence="4">
    <location>
        <begin position="1"/>
        <end position="23"/>
    </location>
</feature>
<feature type="domain" description="Glycosyl hydrolase family 92 N-terminal" evidence="6">
    <location>
        <begin position="40"/>
        <end position="275"/>
    </location>
</feature>
<dbReference type="Pfam" id="PF17678">
    <property type="entry name" value="Glyco_hydro_92N"/>
    <property type="match status" value="1"/>
</dbReference>
<protein>
    <submittedName>
        <fullName evidence="7">GH92 family glycosyl hydrolase</fullName>
    </submittedName>
</protein>
<accession>A0ABW5KIH1</accession>
<comment type="caution">
    <text evidence="7">The sequence shown here is derived from an EMBL/GenBank/DDBJ whole genome shotgun (WGS) entry which is preliminary data.</text>
</comment>
<evidence type="ECO:0000256" key="4">
    <source>
        <dbReference type="SAM" id="SignalP"/>
    </source>
</evidence>
<evidence type="ECO:0000256" key="3">
    <source>
        <dbReference type="ARBA" id="ARBA00022837"/>
    </source>
</evidence>
<dbReference type="Gene3D" id="1.20.1050.60">
    <property type="entry name" value="alpha-1,2-mannosidase"/>
    <property type="match status" value="1"/>
</dbReference>
<keyword evidence="3" id="KW-0106">Calcium</keyword>
<dbReference type="Gene3D" id="3.30.2080.10">
    <property type="entry name" value="GH92 mannosidase domain"/>
    <property type="match status" value="1"/>
</dbReference>
<dbReference type="SUPFAM" id="SSF48208">
    <property type="entry name" value="Six-hairpin glycosidases"/>
    <property type="match status" value="1"/>
</dbReference>
<sequence length="763" mass="84335">MMIILQDLAKKLIAFGAPLVALASCGGSAHVQSADSLTQYVDPYIGTGGHGHVFVGANVPYGAVQLGPSNISTGWDWVSGYHISDSTIMGFAHQHLSGTGIGDLGDVVFLPFTGTVRFDRGQAGDPQSGAYSLFRRETENVAPGYYRVHLDRFGVDAELTATARVGFHKYTYPAQEIPKILINLDAGIGWEGEKEGHIVLENDSVVSGYRYSMGWAKKQKIYFSATFSQPVASIRVADSTAVQDGKSITAPRAYAELTFVKNPKASDILVKVAVSPVSIANAKQNMQSELSGWDFAATKHSADKAWNEQLQKIRVETADTVARKIFYTALYHTMIAPSLFNDVNGDYMGADFKPHRLDTGSNYTTFSLWDTYRAAHPLMSIIHPERVPDMVNTMLRIYQEQGKLPVWHLVGNETDCMVGNPGIIVVADAYLKGVEGFDKDLAYEAMKESAMKDDRGLRWYKEYGYVPFDKEKVESVAKGLEFAIADWSLAQVAKLRGEDKDYSYFLNRSQAYKKYFDPDLQFLRGVDSQGKFRPGPFDPFHSAHLANDYTEGNAWQYTWLVPHDVNGFMGLFGGEKQFLTKLDSLFVVEGDLGEEASPDISGLIGQYAHGNEPSHHVIYMYSYAGQPWKAAERVRQTLATLYTDQVDGLSGNEDVGQMSAWYVLSALGFYQVSPAGGPFVFGSPLFDRATLRVGGDKVFELIAHGNSADNKYIQRVKLNGQVYDKSYISYEDIQKGGTLEFEMGNEPSVTFGVANDARPYSVQ</sequence>
<dbReference type="Gene3D" id="1.20.1610.10">
    <property type="entry name" value="alpha-1,2-mannosidases domains"/>
    <property type="match status" value="1"/>
</dbReference>
<dbReference type="Gene3D" id="2.70.98.10">
    <property type="match status" value="1"/>
</dbReference>
<dbReference type="InterPro" id="IPR050883">
    <property type="entry name" value="PNGase"/>
</dbReference>
<dbReference type="PANTHER" id="PTHR12143:SF39">
    <property type="entry name" value="SECRETED PROTEIN"/>
    <property type="match status" value="1"/>
</dbReference>
<name>A0ABW5KIH1_9SPHI</name>
<evidence type="ECO:0000259" key="6">
    <source>
        <dbReference type="Pfam" id="PF17678"/>
    </source>
</evidence>
<dbReference type="PANTHER" id="PTHR12143">
    <property type="entry name" value="PEPTIDE N-GLYCANASE PNGASE -RELATED"/>
    <property type="match status" value="1"/>
</dbReference>
<dbReference type="InterPro" id="IPR014718">
    <property type="entry name" value="GH-type_carb-bd"/>
</dbReference>
<dbReference type="Proteomes" id="UP001597545">
    <property type="component" value="Unassembled WGS sequence"/>
</dbReference>
<dbReference type="InterPro" id="IPR008928">
    <property type="entry name" value="6-hairpin_glycosidase_sf"/>
</dbReference>
<organism evidence="7 8">
    <name type="scientific">Sphingobacterium suaedae</name>
    <dbReference type="NCBI Taxonomy" id="1686402"/>
    <lineage>
        <taxon>Bacteria</taxon>
        <taxon>Pseudomonadati</taxon>
        <taxon>Bacteroidota</taxon>
        <taxon>Sphingobacteriia</taxon>
        <taxon>Sphingobacteriales</taxon>
        <taxon>Sphingobacteriaceae</taxon>
        <taxon>Sphingobacterium</taxon>
    </lineage>
</organism>
<keyword evidence="8" id="KW-1185">Reference proteome</keyword>
<dbReference type="InterPro" id="IPR012939">
    <property type="entry name" value="Glyco_hydro_92"/>
</dbReference>
<keyword evidence="7" id="KW-0378">Hydrolase</keyword>
<dbReference type="InterPro" id="IPR005887">
    <property type="entry name" value="GH92_a_mannosidase_put"/>
</dbReference>